<evidence type="ECO:0000256" key="2">
    <source>
        <dbReference type="SAM" id="Phobius"/>
    </source>
</evidence>
<feature type="region of interest" description="Disordered" evidence="1">
    <location>
        <begin position="371"/>
        <end position="422"/>
    </location>
</feature>
<keyword evidence="2" id="KW-0812">Transmembrane</keyword>
<evidence type="ECO:0000259" key="3">
    <source>
        <dbReference type="PROSITE" id="PS51746"/>
    </source>
</evidence>
<evidence type="ECO:0000256" key="1">
    <source>
        <dbReference type="SAM" id="MobiDB-lite"/>
    </source>
</evidence>
<evidence type="ECO:0000313" key="4">
    <source>
        <dbReference type="EMBL" id="MCY1076149.1"/>
    </source>
</evidence>
<dbReference type="SUPFAM" id="SSF81606">
    <property type="entry name" value="PP2C-like"/>
    <property type="match status" value="1"/>
</dbReference>
<dbReference type="PANTHER" id="PTHR13832:SF827">
    <property type="entry name" value="PROTEIN PHOSPHATASE 1L"/>
    <property type="match status" value="1"/>
</dbReference>
<feature type="domain" description="PPM-type phosphatase" evidence="3">
    <location>
        <begin position="6"/>
        <end position="246"/>
    </location>
</feature>
<dbReference type="CDD" id="cd00143">
    <property type="entry name" value="PP2Cc"/>
    <property type="match status" value="1"/>
</dbReference>
<dbReference type="Pfam" id="PF13672">
    <property type="entry name" value="PP2C_2"/>
    <property type="match status" value="1"/>
</dbReference>
<dbReference type="Gene3D" id="3.60.40.10">
    <property type="entry name" value="PPM-type phosphatase domain"/>
    <property type="match status" value="1"/>
</dbReference>
<keyword evidence="2" id="KW-1133">Transmembrane helix</keyword>
<dbReference type="InterPro" id="IPR015655">
    <property type="entry name" value="PP2C"/>
</dbReference>
<evidence type="ECO:0000313" key="5">
    <source>
        <dbReference type="Proteomes" id="UP001207654"/>
    </source>
</evidence>
<dbReference type="Proteomes" id="UP001207654">
    <property type="component" value="Unassembled WGS sequence"/>
</dbReference>
<protein>
    <submittedName>
        <fullName evidence="4">Protein phosphatase 2C domain-containing protein</fullName>
    </submittedName>
</protein>
<gene>
    <name evidence="4" type="ORF">OV287_16865</name>
</gene>
<dbReference type="RefSeq" id="WP_267535055.1">
    <property type="nucleotide sequence ID" value="NZ_JAPNKA010000001.1"/>
</dbReference>
<reference evidence="4 5" key="1">
    <citation type="submission" date="2022-11" db="EMBL/GenBank/DDBJ databases">
        <title>Minimal conservation of predation-associated metabolite biosynthetic gene clusters underscores biosynthetic potential of Myxococcota including descriptions for ten novel species: Archangium lansinium sp. nov., Myxococcus landrumus sp. nov., Nannocystis bai.</title>
        <authorList>
            <person name="Ahearne A."/>
            <person name="Stevens C."/>
            <person name="Phillips K."/>
        </authorList>
    </citation>
    <scope>NUCLEOTIDE SEQUENCE [LARGE SCALE GENOMIC DNA]</scope>
    <source>
        <strain evidence="4 5">MIWBW</strain>
    </source>
</reference>
<keyword evidence="2" id="KW-0472">Membrane</keyword>
<organism evidence="4 5">
    <name type="scientific">Archangium lansingense</name>
    <dbReference type="NCBI Taxonomy" id="2995310"/>
    <lineage>
        <taxon>Bacteria</taxon>
        <taxon>Pseudomonadati</taxon>
        <taxon>Myxococcota</taxon>
        <taxon>Myxococcia</taxon>
        <taxon>Myxococcales</taxon>
        <taxon>Cystobacterineae</taxon>
        <taxon>Archangiaceae</taxon>
        <taxon>Archangium</taxon>
    </lineage>
</organism>
<dbReference type="EMBL" id="JAPNKA010000001">
    <property type="protein sequence ID" value="MCY1076149.1"/>
    <property type="molecule type" value="Genomic_DNA"/>
</dbReference>
<sequence>MSLPLYIHGSSDVGRQRAQNEDSFRVAAQPDGSRLLVVCDGMGGHEAGEVASQVASDRIVEVIAASSPDNPPRALYQAFVEANQAVLDAALTRGAPGMGTTGVIAWVTSSRCYVGWVGDSRLYQFRAGGLIDRTRDHTRVAQMIAHGILTAEEARNHPDAHVLVQALGGSPGVQKSFKPEVWTEPLELRSGDVILLCSDGLYDFIEDHELYPLIEGRDYQDAVTRLIQTANERGGADNITVILLVAGQPEVPRTAKEPQEARRETIPDGMPLLAPAPVPVPVSEPVVQAPPVSEPRRREFVAPGVPATPAVAMPEASPGRRVPLWWLLATGILMMGVGIALGLGAANTPAPEPARGTSSQVETDAGTGALTPAAVQVPGPPASSEQDAGVAQSGPPEGMGTPHTTPAPAPPGGSRVTESGGK</sequence>
<dbReference type="InterPro" id="IPR036457">
    <property type="entry name" value="PPM-type-like_dom_sf"/>
</dbReference>
<dbReference type="PANTHER" id="PTHR13832">
    <property type="entry name" value="PROTEIN PHOSPHATASE 2C"/>
    <property type="match status" value="1"/>
</dbReference>
<dbReference type="InterPro" id="IPR001932">
    <property type="entry name" value="PPM-type_phosphatase-like_dom"/>
</dbReference>
<accession>A0ABT4A578</accession>
<proteinExistence type="predicted"/>
<feature type="transmembrane region" description="Helical" evidence="2">
    <location>
        <begin position="324"/>
        <end position="346"/>
    </location>
</feature>
<dbReference type="PROSITE" id="PS51746">
    <property type="entry name" value="PPM_2"/>
    <property type="match status" value="1"/>
</dbReference>
<comment type="caution">
    <text evidence="4">The sequence shown here is derived from an EMBL/GenBank/DDBJ whole genome shotgun (WGS) entry which is preliminary data.</text>
</comment>
<dbReference type="SMART" id="SM00331">
    <property type="entry name" value="PP2C_SIG"/>
    <property type="match status" value="1"/>
</dbReference>
<dbReference type="SMART" id="SM00332">
    <property type="entry name" value="PP2Cc"/>
    <property type="match status" value="1"/>
</dbReference>
<name>A0ABT4A578_9BACT</name>
<keyword evidence="5" id="KW-1185">Reference proteome</keyword>